<dbReference type="InterPro" id="IPR020846">
    <property type="entry name" value="MFS_dom"/>
</dbReference>
<feature type="transmembrane region" description="Helical" evidence="8">
    <location>
        <begin position="44"/>
        <end position="62"/>
    </location>
</feature>
<comment type="subcellular location">
    <subcellularLocation>
        <location evidence="1">Cell membrane</location>
        <topology evidence="1">Multi-pass membrane protein</topology>
    </subcellularLocation>
</comment>
<dbReference type="EMBL" id="JAEUWV010000007">
    <property type="protein sequence ID" value="MCO6394596.1"/>
    <property type="molecule type" value="Genomic_DNA"/>
</dbReference>
<keyword evidence="3" id="KW-0813">Transport</keyword>
<dbReference type="SUPFAM" id="SSF103473">
    <property type="entry name" value="MFS general substrate transporter"/>
    <property type="match status" value="1"/>
</dbReference>
<dbReference type="Proteomes" id="UP001205920">
    <property type="component" value="Unassembled WGS sequence"/>
</dbReference>
<dbReference type="InterPro" id="IPR036259">
    <property type="entry name" value="MFS_trans_sf"/>
</dbReference>
<evidence type="ECO:0000313" key="11">
    <source>
        <dbReference type="Proteomes" id="UP001205920"/>
    </source>
</evidence>
<evidence type="ECO:0000256" key="8">
    <source>
        <dbReference type="SAM" id="Phobius"/>
    </source>
</evidence>
<evidence type="ECO:0000256" key="6">
    <source>
        <dbReference type="ARBA" id="ARBA00022989"/>
    </source>
</evidence>
<evidence type="ECO:0000313" key="10">
    <source>
        <dbReference type="EMBL" id="MCO6394596.1"/>
    </source>
</evidence>
<dbReference type="Gene3D" id="1.20.1720.10">
    <property type="entry name" value="Multidrug resistance protein D"/>
    <property type="match status" value="1"/>
</dbReference>
<dbReference type="PROSITE" id="PS50850">
    <property type="entry name" value="MFS"/>
    <property type="match status" value="1"/>
</dbReference>
<evidence type="ECO:0000256" key="2">
    <source>
        <dbReference type="ARBA" id="ARBA00006236"/>
    </source>
</evidence>
<feature type="transmembrane region" description="Helical" evidence="8">
    <location>
        <begin position="366"/>
        <end position="389"/>
    </location>
</feature>
<keyword evidence="4" id="KW-1003">Cell membrane</keyword>
<feature type="transmembrane region" description="Helical" evidence="8">
    <location>
        <begin position="99"/>
        <end position="120"/>
    </location>
</feature>
<reference evidence="10 11" key="1">
    <citation type="submission" date="2021-01" db="EMBL/GenBank/DDBJ databases">
        <title>Identification and Characterization of Corynebacterium sp.</title>
        <authorList>
            <person name="Luo Q."/>
            <person name="Qu P."/>
            <person name="Chen Q."/>
        </authorList>
    </citation>
    <scope>NUCLEOTIDE SEQUENCE [LARGE SCALE GENOMIC DNA]</scope>
    <source>
        <strain evidence="10 11">MC-18</strain>
    </source>
</reference>
<dbReference type="PANTHER" id="PTHR23502">
    <property type="entry name" value="MAJOR FACILITATOR SUPERFAMILY"/>
    <property type="match status" value="1"/>
</dbReference>
<evidence type="ECO:0000256" key="1">
    <source>
        <dbReference type="ARBA" id="ARBA00004651"/>
    </source>
</evidence>
<feature type="transmembrane region" description="Helical" evidence="8">
    <location>
        <begin position="74"/>
        <end position="93"/>
    </location>
</feature>
<dbReference type="GO" id="GO:1990961">
    <property type="term" value="P:xenobiotic detoxification by transmembrane export across the plasma membrane"/>
    <property type="evidence" value="ECO:0007669"/>
    <property type="project" value="InterPro"/>
</dbReference>
<dbReference type="NCBIfam" id="TIGR00710">
    <property type="entry name" value="efflux_Bcr_CflA"/>
    <property type="match status" value="1"/>
</dbReference>
<organism evidence="10 11">
    <name type="scientific">Corynebacterium lipophilum</name>
    <dbReference type="NCBI Taxonomy" id="2804918"/>
    <lineage>
        <taxon>Bacteria</taxon>
        <taxon>Bacillati</taxon>
        <taxon>Actinomycetota</taxon>
        <taxon>Actinomycetes</taxon>
        <taxon>Mycobacteriales</taxon>
        <taxon>Corynebacteriaceae</taxon>
        <taxon>Corynebacterium</taxon>
    </lineage>
</organism>
<feature type="transmembrane region" description="Helical" evidence="8">
    <location>
        <begin position="334"/>
        <end position="354"/>
    </location>
</feature>
<feature type="domain" description="Major facilitator superfamily (MFS) profile" evidence="9">
    <location>
        <begin position="8"/>
        <end position="394"/>
    </location>
</feature>
<keyword evidence="11" id="KW-1185">Reference proteome</keyword>
<sequence length="397" mass="40813">MQKLSGGLLLALALLTAAGPLGIDMYLPGMPELATQLSTSPSSAQLTISGFMLGMALGNLVFGAISDGTGRKPAILVSSVVALAASVACAVAPTISFLIAARFLQGLAGGCAVVVTRAVIPDIAHGREAARGLSGLMAISGFMPAIAPVLGGLIIPTFTWRGVFWTIAAVNLAQILIAWRFVPETLPPAKRTRGTLRTIFPRMGQCLRRPAFLGYMFAAGLGFGTLFSYISASPLVLQVQLGVTPTTFSLIFGGIALLIPLSNSINMRLVKTHQPRTLLVVALSVDILAGLILLAYSQLGPNLTMLPFIAILSAMAGFIMANASALAVEEIRDIGIGAGTGAMGFFQFIIGGLVPPLVALGSNPTASMANGILTCAGLALLGVLLGSAAPHSRPKNI</sequence>
<dbReference type="GO" id="GO:0042910">
    <property type="term" value="F:xenobiotic transmembrane transporter activity"/>
    <property type="evidence" value="ECO:0007669"/>
    <property type="project" value="InterPro"/>
</dbReference>
<dbReference type="PANTHER" id="PTHR23502:SF132">
    <property type="entry name" value="POLYAMINE TRANSPORTER 2-RELATED"/>
    <property type="match status" value="1"/>
</dbReference>
<evidence type="ECO:0000256" key="5">
    <source>
        <dbReference type="ARBA" id="ARBA00022692"/>
    </source>
</evidence>
<feature type="transmembrane region" description="Helical" evidence="8">
    <location>
        <begin position="162"/>
        <end position="182"/>
    </location>
</feature>
<accession>A0AAW5HXP4</accession>
<gene>
    <name evidence="10" type="ORF">JMN37_06350</name>
</gene>
<dbReference type="GO" id="GO:0005886">
    <property type="term" value="C:plasma membrane"/>
    <property type="evidence" value="ECO:0007669"/>
    <property type="project" value="UniProtKB-SubCell"/>
</dbReference>
<protein>
    <submittedName>
        <fullName evidence="10">Multidrug effflux MFS transporter</fullName>
    </submittedName>
</protein>
<dbReference type="Pfam" id="PF07690">
    <property type="entry name" value="MFS_1"/>
    <property type="match status" value="1"/>
</dbReference>
<keyword evidence="6 8" id="KW-1133">Transmembrane helix</keyword>
<keyword evidence="5 8" id="KW-0812">Transmembrane</keyword>
<evidence type="ECO:0000256" key="4">
    <source>
        <dbReference type="ARBA" id="ARBA00022475"/>
    </source>
</evidence>
<comment type="caution">
    <text evidence="10">The sequence shown here is derived from an EMBL/GenBank/DDBJ whole genome shotgun (WGS) entry which is preliminary data.</text>
</comment>
<keyword evidence="7 8" id="KW-0472">Membrane</keyword>
<feature type="transmembrane region" description="Helical" evidence="8">
    <location>
        <begin position="277"/>
        <end position="299"/>
    </location>
</feature>
<comment type="similarity">
    <text evidence="2">Belongs to the major facilitator superfamily. Bcr/CmlA family.</text>
</comment>
<evidence type="ECO:0000256" key="7">
    <source>
        <dbReference type="ARBA" id="ARBA00023136"/>
    </source>
</evidence>
<feature type="transmembrane region" description="Helical" evidence="8">
    <location>
        <begin position="132"/>
        <end position="156"/>
    </location>
</feature>
<proteinExistence type="inferred from homology"/>
<feature type="transmembrane region" description="Helical" evidence="8">
    <location>
        <begin position="212"/>
        <end position="230"/>
    </location>
</feature>
<feature type="transmembrane region" description="Helical" evidence="8">
    <location>
        <begin position="242"/>
        <end position="265"/>
    </location>
</feature>
<dbReference type="CDD" id="cd17320">
    <property type="entry name" value="MFS_MdfA_MDR_like"/>
    <property type="match status" value="1"/>
</dbReference>
<evidence type="ECO:0000259" key="9">
    <source>
        <dbReference type="PROSITE" id="PS50850"/>
    </source>
</evidence>
<feature type="transmembrane region" description="Helical" evidence="8">
    <location>
        <begin position="305"/>
        <end position="327"/>
    </location>
</feature>
<dbReference type="AlphaFoldDB" id="A0AAW5HXP4"/>
<evidence type="ECO:0000256" key="3">
    <source>
        <dbReference type="ARBA" id="ARBA00022448"/>
    </source>
</evidence>
<dbReference type="RefSeq" id="WP_252931378.1">
    <property type="nucleotide sequence ID" value="NZ_JAEUWV010000007.1"/>
</dbReference>
<dbReference type="InterPro" id="IPR004812">
    <property type="entry name" value="Efflux_drug-R_Bcr/CmlA"/>
</dbReference>
<dbReference type="InterPro" id="IPR011701">
    <property type="entry name" value="MFS"/>
</dbReference>
<name>A0AAW5HXP4_9CORY</name>